<reference evidence="2" key="1">
    <citation type="submission" date="2016-10" db="EMBL/GenBank/DDBJ databases">
        <authorList>
            <person name="Varghese N."/>
            <person name="Submissions S."/>
        </authorList>
    </citation>
    <scope>NUCLEOTIDE SEQUENCE [LARGE SCALE GENOMIC DNA]</scope>
    <source>
        <strain evidence="2">DSM 17044</strain>
    </source>
</reference>
<proteinExistence type="predicted"/>
<evidence type="ECO:0000313" key="1">
    <source>
        <dbReference type="EMBL" id="SEL88917.1"/>
    </source>
</evidence>
<name>A0A1H7TY84_STIAU</name>
<sequence>MKYFGGLVLLLYGAMAFSGWEPFTNEERGKVSGDVRRGPGGVLLWTGGFQGGK</sequence>
<organism evidence="1 2">
    <name type="scientific">Stigmatella aurantiaca</name>
    <dbReference type="NCBI Taxonomy" id="41"/>
    <lineage>
        <taxon>Bacteria</taxon>
        <taxon>Pseudomonadati</taxon>
        <taxon>Myxococcota</taxon>
        <taxon>Myxococcia</taxon>
        <taxon>Myxococcales</taxon>
        <taxon>Cystobacterineae</taxon>
        <taxon>Archangiaceae</taxon>
        <taxon>Stigmatella</taxon>
    </lineage>
</organism>
<evidence type="ECO:0000313" key="2">
    <source>
        <dbReference type="Proteomes" id="UP000182719"/>
    </source>
</evidence>
<dbReference type="Proteomes" id="UP000182719">
    <property type="component" value="Unassembled WGS sequence"/>
</dbReference>
<accession>A0A1H7TY84</accession>
<keyword evidence="2" id="KW-1185">Reference proteome</keyword>
<dbReference type="AlphaFoldDB" id="A0A1H7TY84"/>
<dbReference type="RefSeq" id="WP_177233600.1">
    <property type="nucleotide sequence ID" value="NZ_FOAP01000009.1"/>
</dbReference>
<dbReference type="EMBL" id="FOAP01000009">
    <property type="protein sequence ID" value="SEL88917.1"/>
    <property type="molecule type" value="Genomic_DNA"/>
</dbReference>
<gene>
    <name evidence="1" type="ORF">SAMN05444354_109190</name>
</gene>
<protein>
    <submittedName>
        <fullName evidence="1">Uncharacterized protein</fullName>
    </submittedName>
</protein>